<dbReference type="Pfam" id="PF00563">
    <property type="entry name" value="EAL"/>
    <property type="match status" value="1"/>
</dbReference>
<dbReference type="Gene3D" id="3.20.20.450">
    <property type="entry name" value="EAL domain"/>
    <property type="match status" value="1"/>
</dbReference>
<keyword evidence="3" id="KW-1185">Reference proteome</keyword>
<dbReference type="InterPro" id="IPR001633">
    <property type="entry name" value="EAL_dom"/>
</dbReference>
<protein>
    <submittedName>
        <fullName evidence="2">EAL domain-containing protein</fullName>
    </submittedName>
</protein>
<dbReference type="InterPro" id="IPR050706">
    <property type="entry name" value="Cyclic-di-GMP_PDE-like"/>
</dbReference>
<dbReference type="PROSITE" id="PS50883">
    <property type="entry name" value="EAL"/>
    <property type="match status" value="1"/>
</dbReference>
<dbReference type="EMBL" id="OBDO01000001">
    <property type="protein sequence ID" value="SNX95244.1"/>
    <property type="molecule type" value="Genomic_DNA"/>
</dbReference>
<dbReference type="AlphaFoldDB" id="A0A285EAJ9"/>
<name>A0A285EAJ9_9ACTN</name>
<dbReference type="GO" id="GO:0071111">
    <property type="term" value="F:cyclic-guanylate-specific phosphodiesterase activity"/>
    <property type="evidence" value="ECO:0007669"/>
    <property type="project" value="InterPro"/>
</dbReference>
<dbReference type="PANTHER" id="PTHR33121">
    <property type="entry name" value="CYCLIC DI-GMP PHOSPHODIESTERASE PDEF"/>
    <property type="match status" value="1"/>
</dbReference>
<feature type="domain" description="EAL" evidence="1">
    <location>
        <begin position="1"/>
        <end position="63"/>
    </location>
</feature>
<evidence type="ECO:0000313" key="3">
    <source>
        <dbReference type="Proteomes" id="UP000219514"/>
    </source>
</evidence>
<evidence type="ECO:0000313" key="2">
    <source>
        <dbReference type="EMBL" id="SNX95244.1"/>
    </source>
</evidence>
<dbReference type="Proteomes" id="UP000219514">
    <property type="component" value="Unassembled WGS sequence"/>
</dbReference>
<reference evidence="2 3" key="1">
    <citation type="submission" date="2017-09" db="EMBL/GenBank/DDBJ databases">
        <authorList>
            <person name="Ehlers B."/>
            <person name="Leendertz F.H."/>
        </authorList>
    </citation>
    <scope>NUCLEOTIDE SEQUENCE [LARGE SCALE GENOMIC DNA]</scope>
    <source>
        <strain evidence="2 3">DSM 46844</strain>
    </source>
</reference>
<dbReference type="SUPFAM" id="SSF141868">
    <property type="entry name" value="EAL domain-like"/>
    <property type="match status" value="1"/>
</dbReference>
<evidence type="ECO:0000259" key="1">
    <source>
        <dbReference type="PROSITE" id="PS50883"/>
    </source>
</evidence>
<accession>A0A285EAJ9</accession>
<organism evidence="2 3">
    <name type="scientific">Geodermatophilus sabuli</name>
    <dbReference type="NCBI Taxonomy" id="1564158"/>
    <lineage>
        <taxon>Bacteria</taxon>
        <taxon>Bacillati</taxon>
        <taxon>Actinomycetota</taxon>
        <taxon>Actinomycetes</taxon>
        <taxon>Geodermatophilales</taxon>
        <taxon>Geodermatophilaceae</taxon>
        <taxon>Geodermatophilus</taxon>
    </lineage>
</organism>
<proteinExistence type="predicted"/>
<dbReference type="PANTHER" id="PTHR33121:SF70">
    <property type="entry name" value="SIGNALING PROTEIN YKOW"/>
    <property type="match status" value="1"/>
</dbReference>
<dbReference type="InterPro" id="IPR035919">
    <property type="entry name" value="EAL_sf"/>
</dbReference>
<gene>
    <name evidence="2" type="ORF">SAMN06893097_1011052</name>
</gene>
<dbReference type="RefSeq" id="WP_245853583.1">
    <property type="nucleotide sequence ID" value="NZ_JACHXB010000001.1"/>
</dbReference>
<sequence>MPAILRGLISLGHTLDLEIVAEGIEQEQQRTHLRDGQVGLAQGYLFATPLERTDAEPLLLGGATTPTADEPGTSAPA</sequence>